<proteinExistence type="predicted"/>
<accession>A0A0F9SYC7</accession>
<comment type="caution">
    <text evidence="1">The sequence shown here is derived from an EMBL/GenBank/DDBJ whole genome shotgun (WGS) entry which is preliminary data.</text>
</comment>
<name>A0A0F9SYC7_9ZZZZ</name>
<dbReference type="EMBL" id="LAZR01000334">
    <property type="protein sequence ID" value="KKN73965.1"/>
    <property type="molecule type" value="Genomic_DNA"/>
</dbReference>
<sequence>MYEIKITKMLLKKVPAGEDWGILKEELYTDEELDRGATIYREADKTLPVKRKYGYTPKIEKEEHVEVDLLKQTVREIDLVSIIKAINGIK</sequence>
<gene>
    <name evidence="1" type="ORF">LCGC14_0395300</name>
</gene>
<organism evidence="1">
    <name type="scientific">marine sediment metagenome</name>
    <dbReference type="NCBI Taxonomy" id="412755"/>
    <lineage>
        <taxon>unclassified sequences</taxon>
        <taxon>metagenomes</taxon>
        <taxon>ecological metagenomes</taxon>
    </lineage>
</organism>
<dbReference type="AlphaFoldDB" id="A0A0F9SYC7"/>
<protein>
    <submittedName>
        <fullName evidence="1">Uncharacterized protein</fullName>
    </submittedName>
</protein>
<evidence type="ECO:0000313" key="1">
    <source>
        <dbReference type="EMBL" id="KKN73965.1"/>
    </source>
</evidence>
<reference evidence="1" key="1">
    <citation type="journal article" date="2015" name="Nature">
        <title>Complex archaea that bridge the gap between prokaryotes and eukaryotes.</title>
        <authorList>
            <person name="Spang A."/>
            <person name="Saw J.H."/>
            <person name="Jorgensen S.L."/>
            <person name="Zaremba-Niedzwiedzka K."/>
            <person name="Martijn J."/>
            <person name="Lind A.E."/>
            <person name="van Eijk R."/>
            <person name="Schleper C."/>
            <person name="Guy L."/>
            <person name="Ettema T.J."/>
        </authorList>
    </citation>
    <scope>NUCLEOTIDE SEQUENCE</scope>
</reference>